<feature type="compositionally biased region" description="Basic and acidic residues" evidence="1">
    <location>
        <begin position="208"/>
        <end position="221"/>
    </location>
</feature>
<dbReference type="Pfam" id="PF00395">
    <property type="entry name" value="SLH"/>
    <property type="match status" value="3"/>
</dbReference>
<evidence type="ECO:0000313" key="4">
    <source>
        <dbReference type="EMBL" id="MFD2611276.1"/>
    </source>
</evidence>
<protein>
    <submittedName>
        <fullName evidence="4">S-layer homology domain-containing protein</fullName>
    </submittedName>
</protein>
<dbReference type="PROSITE" id="PS51272">
    <property type="entry name" value="SLH"/>
    <property type="match status" value="2"/>
</dbReference>
<reference evidence="5" key="1">
    <citation type="journal article" date="2019" name="Int. J. Syst. Evol. Microbiol.">
        <title>The Global Catalogue of Microorganisms (GCM) 10K type strain sequencing project: providing services to taxonomists for standard genome sequencing and annotation.</title>
        <authorList>
            <consortium name="The Broad Institute Genomics Platform"/>
            <consortium name="The Broad Institute Genome Sequencing Center for Infectious Disease"/>
            <person name="Wu L."/>
            <person name="Ma J."/>
        </authorList>
    </citation>
    <scope>NUCLEOTIDE SEQUENCE [LARGE SCALE GENOMIC DNA]</scope>
    <source>
        <strain evidence="5">KCTC 3950</strain>
    </source>
</reference>
<evidence type="ECO:0000256" key="2">
    <source>
        <dbReference type="SAM" id="SignalP"/>
    </source>
</evidence>
<dbReference type="RefSeq" id="WP_377599748.1">
    <property type="nucleotide sequence ID" value="NZ_JBHUME010000002.1"/>
</dbReference>
<feature type="region of interest" description="Disordered" evidence="1">
    <location>
        <begin position="208"/>
        <end position="260"/>
    </location>
</feature>
<feature type="domain" description="SLH" evidence="3">
    <location>
        <begin position="26"/>
        <end position="87"/>
    </location>
</feature>
<proteinExistence type="predicted"/>
<dbReference type="Proteomes" id="UP001597541">
    <property type="component" value="Unassembled WGS sequence"/>
</dbReference>
<name>A0ABW5P7J1_9BACL</name>
<evidence type="ECO:0000259" key="3">
    <source>
        <dbReference type="PROSITE" id="PS51272"/>
    </source>
</evidence>
<accession>A0ABW5P7J1</accession>
<dbReference type="InterPro" id="IPR051465">
    <property type="entry name" value="Cell_Envelope_Struct_Comp"/>
</dbReference>
<evidence type="ECO:0000256" key="1">
    <source>
        <dbReference type="SAM" id="MobiDB-lite"/>
    </source>
</evidence>
<organism evidence="4 5">
    <name type="scientific">Paenibacillus gansuensis</name>
    <dbReference type="NCBI Taxonomy" id="306542"/>
    <lineage>
        <taxon>Bacteria</taxon>
        <taxon>Bacillati</taxon>
        <taxon>Bacillota</taxon>
        <taxon>Bacilli</taxon>
        <taxon>Bacillales</taxon>
        <taxon>Paenibacillaceae</taxon>
        <taxon>Paenibacillus</taxon>
    </lineage>
</organism>
<feature type="domain" description="SLH" evidence="3">
    <location>
        <begin position="88"/>
        <end position="151"/>
    </location>
</feature>
<dbReference type="EMBL" id="JBHUME010000002">
    <property type="protein sequence ID" value="MFD2611276.1"/>
    <property type="molecule type" value="Genomic_DNA"/>
</dbReference>
<dbReference type="PANTHER" id="PTHR43308">
    <property type="entry name" value="OUTER MEMBRANE PROTEIN ALPHA-RELATED"/>
    <property type="match status" value="1"/>
</dbReference>
<feature type="chain" id="PRO_5045261962" evidence="2">
    <location>
        <begin position="28"/>
        <end position="521"/>
    </location>
</feature>
<keyword evidence="2" id="KW-0732">Signal</keyword>
<sequence>MKKKQIVPTLLTAALLAAPILPVRANAAVNFSDIGGSYAKDAILQLAQQGIISGGSGGNFDPTGKISRQDFAIILAKALQLEITSKPPTATFSDVPQTHYSYSYIEAAVKAGLVKGTGNGAFGMDQNLSRQEMAALFVRALGVDVSGEGKAFKFADSNSISSWAKDAVAFAVKNQLITLNSNNEFNGTKPVDRQTVAQAASQFIKVHEEVKSQKPEPKPEQPKPGQSKPETPSTPAPQPSNPQPTNPEPTNPTPPADTTAPLVDTAQFTLVDNYNGIQDQLKGAIGAVGEAGATVKVYRWDDEVEPGIINSEDLGEPVTIGTSDSAGAVGPGNIGDLKGGMTYKFIITATDAAGNESPRDLQHVLTLTPEKEEAPELPAETVTSTVYGFSWRDITDLSDMITEGSIVPSLGINANQQIPVRLLVKVNEAFVNGTLEITLSDPTSYALNKWLPKDAIGDQIDNKVTISGINAEANSYLYVNLETILFEGTYHLSFQTDADGSGVMKTMSKPQQVEIRAVVPR</sequence>
<feature type="compositionally biased region" description="Pro residues" evidence="1">
    <location>
        <begin position="232"/>
        <end position="255"/>
    </location>
</feature>
<evidence type="ECO:0000313" key="5">
    <source>
        <dbReference type="Proteomes" id="UP001597541"/>
    </source>
</evidence>
<dbReference type="InterPro" id="IPR001119">
    <property type="entry name" value="SLH_dom"/>
</dbReference>
<keyword evidence="5" id="KW-1185">Reference proteome</keyword>
<comment type="caution">
    <text evidence="4">The sequence shown here is derived from an EMBL/GenBank/DDBJ whole genome shotgun (WGS) entry which is preliminary data.</text>
</comment>
<feature type="signal peptide" evidence="2">
    <location>
        <begin position="1"/>
        <end position="27"/>
    </location>
</feature>
<gene>
    <name evidence="4" type="ORF">ACFSUF_02440</name>
</gene>